<proteinExistence type="predicted"/>
<dbReference type="Proteomes" id="UP001482620">
    <property type="component" value="Unassembled WGS sequence"/>
</dbReference>
<feature type="region of interest" description="Disordered" evidence="1">
    <location>
        <begin position="25"/>
        <end position="83"/>
    </location>
</feature>
<evidence type="ECO:0000313" key="2">
    <source>
        <dbReference type="EMBL" id="MEQ2238490.1"/>
    </source>
</evidence>
<gene>
    <name evidence="2" type="ORF">ILYODFUR_033686</name>
</gene>
<reference evidence="2 3" key="1">
    <citation type="submission" date="2021-06" db="EMBL/GenBank/DDBJ databases">
        <authorList>
            <person name="Palmer J.M."/>
        </authorList>
    </citation>
    <scope>NUCLEOTIDE SEQUENCE [LARGE SCALE GENOMIC DNA]</scope>
    <source>
        <strain evidence="3">if_2019</strain>
        <tissue evidence="2">Muscle</tissue>
    </source>
</reference>
<dbReference type="EMBL" id="JAHRIQ010052154">
    <property type="protein sequence ID" value="MEQ2238490.1"/>
    <property type="molecule type" value="Genomic_DNA"/>
</dbReference>
<evidence type="ECO:0000256" key="1">
    <source>
        <dbReference type="SAM" id="MobiDB-lite"/>
    </source>
</evidence>
<comment type="caution">
    <text evidence="2">The sequence shown here is derived from an EMBL/GenBank/DDBJ whole genome shotgun (WGS) entry which is preliminary data.</text>
</comment>
<evidence type="ECO:0000313" key="3">
    <source>
        <dbReference type="Proteomes" id="UP001482620"/>
    </source>
</evidence>
<accession>A0ABV0U1S5</accession>
<keyword evidence="3" id="KW-1185">Reference proteome</keyword>
<feature type="compositionally biased region" description="Polar residues" evidence="1">
    <location>
        <begin position="58"/>
        <end position="77"/>
    </location>
</feature>
<sequence>MSEFGSQKKSDVGPPVAAGWRAACDGASGGMSVEAHRGGEPVSNGSCSASDAVRKVQNESSCESPTWENTGSESASKSAIPRRSSLIKVGPHFSQEETAQMFMEKYRPLIGF</sequence>
<name>A0ABV0U1S5_9TELE</name>
<protein>
    <submittedName>
        <fullName evidence="2">Uncharacterized protein</fullName>
    </submittedName>
</protein>
<organism evidence="2 3">
    <name type="scientific">Ilyodon furcidens</name>
    <name type="common">goldbreast splitfin</name>
    <dbReference type="NCBI Taxonomy" id="33524"/>
    <lineage>
        <taxon>Eukaryota</taxon>
        <taxon>Metazoa</taxon>
        <taxon>Chordata</taxon>
        <taxon>Craniata</taxon>
        <taxon>Vertebrata</taxon>
        <taxon>Euteleostomi</taxon>
        <taxon>Actinopterygii</taxon>
        <taxon>Neopterygii</taxon>
        <taxon>Teleostei</taxon>
        <taxon>Neoteleostei</taxon>
        <taxon>Acanthomorphata</taxon>
        <taxon>Ovalentaria</taxon>
        <taxon>Atherinomorphae</taxon>
        <taxon>Cyprinodontiformes</taxon>
        <taxon>Goodeidae</taxon>
        <taxon>Ilyodon</taxon>
    </lineage>
</organism>